<dbReference type="Gene3D" id="1.20.1420.30">
    <property type="entry name" value="NCX, central ion-binding region"/>
    <property type="match status" value="1"/>
</dbReference>
<dbReference type="InterPro" id="IPR004837">
    <property type="entry name" value="NaCa_Exmemb"/>
</dbReference>
<dbReference type="PANTHER" id="PTHR10846:SF8">
    <property type="entry name" value="INNER MEMBRANE PROTEIN YRBG"/>
    <property type="match status" value="1"/>
</dbReference>
<dbReference type="PANTHER" id="PTHR10846">
    <property type="entry name" value="SODIUM/POTASSIUM/CALCIUM EXCHANGER"/>
    <property type="match status" value="1"/>
</dbReference>
<feature type="transmembrane region" description="Helical" evidence="5">
    <location>
        <begin position="157"/>
        <end position="177"/>
    </location>
</feature>
<evidence type="ECO:0000259" key="6">
    <source>
        <dbReference type="Pfam" id="PF01699"/>
    </source>
</evidence>
<reference evidence="7 8" key="1">
    <citation type="submission" date="2020-08" db="EMBL/GenBank/DDBJ databases">
        <authorList>
            <person name="Liu C."/>
            <person name="Sun Q."/>
        </authorList>
    </citation>
    <scope>NUCLEOTIDE SEQUENCE [LARGE SCALE GENOMIC DNA]</scope>
    <source>
        <strain evidence="7 8">L34</strain>
    </source>
</reference>
<feature type="transmembrane region" description="Helical" evidence="5">
    <location>
        <begin position="282"/>
        <end position="298"/>
    </location>
</feature>
<evidence type="ECO:0000256" key="5">
    <source>
        <dbReference type="SAM" id="Phobius"/>
    </source>
</evidence>
<feature type="transmembrane region" description="Helical" evidence="5">
    <location>
        <begin position="64"/>
        <end position="89"/>
    </location>
</feature>
<protein>
    <submittedName>
        <fullName evidence="7">Calcium/sodium antiporter</fullName>
    </submittedName>
</protein>
<accession>A0ABR7KHH5</accession>
<name>A0ABR7KHH5_9FIRM</name>
<feature type="domain" description="Sodium/calcium exchanger membrane region" evidence="6">
    <location>
        <begin position="161"/>
        <end position="298"/>
    </location>
</feature>
<feature type="transmembrane region" description="Helical" evidence="5">
    <location>
        <begin position="128"/>
        <end position="145"/>
    </location>
</feature>
<evidence type="ECO:0000256" key="3">
    <source>
        <dbReference type="ARBA" id="ARBA00022989"/>
    </source>
</evidence>
<sequence length="299" mass="32326">MNIILLVLGFILLLKGADWFVDGSSSIASRFGIPQLVIGLTIVAMGTSLPEAFVSITAALKSNAAITIGNVVGSNILNVGIILGITALIRPLHIQNSTIKYEMPFMMLVTLVLILLGINTTISRLDGIIMWVFFLGYLYYIFRMSKNQMEETEIKKTNPLFIPLGLVCLMIGSNFAVDAATNIAISLGVSQRFIGLTIVALGTSLPELVTSVTAAKKGNADIAIGNIIGSNIFNILFVVGASALITPVPFEPNFIIDSFVAILIGLVLYICTKKTRVLDKKAGILLLVTYLIYFIYLLY</sequence>
<dbReference type="EMBL" id="JACRWH010000015">
    <property type="protein sequence ID" value="MBC6012180.1"/>
    <property type="molecule type" value="Genomic_DNA"/>
</dbReference>
<organism evidence="7 8">
    <name type="scientific">Holdemanella hominis</name>
    <dbReference type="NCBI Taxonomy" id="2764327"/>
    <lineage>
        <taxon>Bacteria</taxon>
        <taxon>Bacillati</taxon>
        <taxon>Bacillota</taxon>
        <taxon>Erysipelotrichia</taxon>
        <taxon>Erysipelotrichales</taxon>
        <taxon>Erysipelotrichaceae</taxon>
        <taxon>Holdemanella</taxon>
    </lineage>
</organism>
<evidence type="ECO:0000256" key="2">
    <source>
        <dbReference type="ARBA" id="ARBA00022692"/>
    </source>
</evidence>
<gene>
    <name evidence="7" type="ORF">H8911_05390</name>
</gene>
<keyword evidence="8" id="KW-1185">Reference proteome</keyword>
<dbReference type="NCBIfam" id="TIGR00367">
    <property type="entry name" value="calcium/sodium antiporter"/>
    <property type="match status" value="1"/>
</dbReference>
<keyword evidence="3 5" id="KW-1133">Transmembrane helix</keyword>
<keyword evidence="2 5" id="KW-0812">Transmembrane</keyword>
<evidence type="ECO:0000313" key="8">
    <source>
        <dbReference type="Proteomes" id="UP000649075"/>
    </source>
</evidence>
<dbReference type="Proteomes" id="UP000649075">
    <property type="component" value="Unassembled WGS sequence"/>
</dbReference>
<comment type="subcellular location">
    <subcellularLocation>
        <location evidence="1">Membrane</location>
        <topology evidence="1">Multi-pass membrane protein</topology>
    </subcellularLocation>
</comment>
<feature type="transmembrane region" description="Helical" evidence="5">
    <location>
        <begin position="223"/>
        <end position="246"/>
    </location>
</feature>
<comment type="caution">
    <text evidence="7">The sequence shown here is derived from an EMBL/GenBank/DDBJ whole genome shotgun (WGS) entry which is preliminary data.</text>
</comment>
<dbReference type="Pfam" id="PF01699">
    <property type="entry name" value="Na_Ca_ex"/>
    <property type="match status" value="2"/>
</dbReference>
<feature type="domain" description="Sodium/calcium exchanger membrane region" evidence="6">
    <location>
        <begin position="3"/>
        <end position="142"/>
    </location>
</feature>
<feature type="transmembrane region" description="Helical" evidence="5">
    <location>
        <begin position="252"/>
        <end position="270"/>
    </location>
</feature>
<evidence type="ECO:0000256" key="1">
    <source>
        <dbReference type="ARBA" id="ARBA00004141"/>
    </source>
</evidence>
<proteinExistence type="predicted"/>
<keyword evidence="4 5" id="KW-0472">Membrane</keyword>
<dbReference type="RefSeq" id="WP_186998925.1">
    <property type="nucleotide sequence ID" value="NZ_JACRWH010000015.1"/>
</dbReference>
<evidence type="ECO:0000256" key="4">
    <source>
        <dbReference type="ARBA" id="ARBA00023136"/>
    </source>
</evidence>
<evidence type="ECO:0000313" key="7">
    <source>
        <dbReference type="EMBL" id="MBC6012180.1"/>
    </source>
</evidence>
<dbReference type="InterPro" id="IPR004481">
    <property type="entry name" value="K/Na/Ca-exchanger"/>
</dbReference>
<dbReference type="InterPro" id="IPR044880">
    <property type="entry name" value="NCX_ion-bd_dom_sf"/>
</dbReference>